<evidence type="ECO:0000313" key="3">
    <source>
        <dbReference type="EMBL" id="MPC90770.1"/>
    </source>
</evidence>
<feature type="compositionally biased region" description="Low complexity" evidence="1">
    <location>
        <begin position="1"/>
        <end position="11"/>
    </location>
</feature>
<comment type="caution">
    <text evidence="3">The sequence shown here is derived from an EMBL/GenBank/DDBJ whole genome shotgun (WGS) entry which is preliminary data.</text>
</comment>
<feature type="region of interest" description="Disordered" evidence="1">
    <location>
        <begin position="1"/>
        <end position="41"/>
    </location>
</feature>
<keyword evidence="2" id="KW-0812">Transmembrane</keyword>
<protein>
    <submittedName>
        <fullName evidence="3">Uncharacterized protein</fullName>
    </submittedName>
</protein>
<dbReference type="AlphaFoldDB" id="A0A5B7J1W5"/>
<evidence type="ECO:0000256" key="1">
    <source>
        <dbReference type="SAM" id="MobiDB-lite"/>
    </source>
</evidence>
<sequence>MTTTTTATTATGIPRHNEPHSPSQLRSPTTTTTTIPHQNKPLPLNTFCTITFSIFILITIW</sequence>
<organism evidence="3 4">
    <name type="scientific">Portunus trituberculatus</name>
    <name type="common">Swimming crab</name>
    <name type="synonym">Neptunus trituberculatus</name>
    <dbReference type="NCBI Taxonomy" id="210409"/>
    <lineage>
        <taxon>Eukaryota</taxon>
        <taxon>Metazoa</taxon>
        <taxon>Ecdysozoa</taxon>
        <taxon>Arthropoda</taxon>
        <taxon>Crustacea</taxon>
        <taxon>Multicrustacea</taxon>
        <taxon>Malacostraca</taxon>
        <taxon>Eumalacostraca</taxon>
        <taxon>Eucarida</taxon>
        <taxon>Decapoda</taxon>
        <taxon>Pleocyemata</taxon>
        <taxon>Brachyura</taxon>
        <taxon>Eubrachyura</taxon>
        <taxon>Portunoidea</taxon>
        <taxon>Portunidae</taxon>
        <taxon>Portuninae</taxon>
        <taxon>Portunus</taxon>
    </lineage>
</organism>
<dbReference type="EMBL" id="VSRR010085489">
    <property type="protein sequence ID" value="MPC90770.1"/>
    <property type="molecule type" value="Genomic_DNA"/>
</dbReference>
<accession>A0A5B7J1W5</accession>
<evidence type="ECO:0000256" key="2">
    <source>
        <dbReference type="SAM" id="Phobius"/>
    </source>
</evidence>
<gene>
    <name evidence="3" type="ORF">E2C01_085769</name>
</gene>
<reference evidence="3 4" key="1">
    <citation type="submission" date="2019-05" db="EMBL/GenBank/DDBJ databases">
        <title>Another draft genome of Portunus trituberculatus and its Hox gene families provides insights of decapod evolution.</title>
        <authorList>
            <person name="Jeong J.-H."/>
            <person name="Song I."/>
            <person name="Kim S."/>
            <person name="Choi T."/>
            <person name="Kim D."/>
            <person name="Ryu S."/>
            <person name="Kim W."/>
        </authorList>
    </citation>
    <scope>NUCLEOTIDE SEQUENCE [LARGE SCALE GENOMIC DNA]</scope>
    <source>
        <tissue evidence="3">Muscle</tissue>
    </source>
</reference>
<feature type="transmembrane region" description="Helical" evidence="2">
    <location>
        <begin position="42"/>
        <end position="60"/>
    </location>
</feature>
<keyword evidence="2" id="KW-0472">Membrane</keyword>
<proteinExistence type="predicted"/>
<evidence type="ECO:0000313" key="4">
    <source>
        <dbReference type="Proteomes" id="UP000324222"/>
    </source>
</evidence>
<keyword evidence="2" id="KW-1133">Transmembrane helix</keyword>
<name>A0A5B7J1W5_PORTR</name>
<dbReference type="Proteomes" id="UP000324222">
    <property type="component" value="Unassembled WGS sequence"/>
</dbReference>
<keyword evidence="4" id="KW-1185">Reference proteome</keyword>